<proteinExistence type="inferred from homology"/>
<dbReference type="InterPro" id="IPR003593">
    <property type="entry name" value="AAA+_ATPase"/>
</dbReference>
<comment type="caution">
    <text evidence="10">The sequence shown here is derived from an EMBL/GenBank/DDBJ whole genome shotgun (WGS) entry which is preliminary data.</text>
</comment>
<keyword evidence="4" id="KW-1003">Cell membrane</keyword>
<evidence type="ECO:0000259" key="9">
    <source>
        <dbReference type="PROSITE" id="PS50893"/>
    </source>
</evidence>
<evidence type="ECO:0000256" key="5">
    <source>
        <dbReference type="ARBA" id="ARBA00022741"/>
    </source>
</evidence>
<dbReference type="AlphaFoldDB" id="A0A7C3CGA3"/>
<accession>A0A7C3CGA3</accession>
<dbReference type="GO" id="GO:0043190">
    <property type="term" value="C:ATP-binding cassette (ABC) transporter complex"/>
    <property type="evidence" value="ECO:0007669"/>
    <property type="project" value="TreeGrafter"/>
</dbReference>
<dbReference type="InterPro" id="IPR027417">
    <property type="entry name" value="P-loop_NTPase"/>
</dbReference>
<sequence length="268" mass="30335">MRSTGKDLRLSAEKILQVKGLRYRYPEGQEALRGVDLEILEGETLVIVGPNGAGKSTLLLCMAGLYPAEGTVLYRGEPLRGLQDPRRLEIGFLFQNPDDQLFSLTVFEDVAFGPRQMGLPEEEVARRVREALERVGLSGFEDRSPHHLSFGEKRRVALATVLSMQPRVLLLDEPTSNLDPRSRRRFVDLMRNLGQTKILATHDLEAAYEVADRVILFYQGRVVHQGPPQEVLFDRDLLERYGLELPFFVQFLEETGDARKDSPSRLSS</sequence>
<keyword evidence="5" id="KW-0547">Nucleotide-binding</keyword>
<evidence type="ECO:0000313" key="10">
    <source>
        <dbReference type="EMBL" id="HFC97850.1"/>
    </source>
</evidence>
<keyword evidence="8" id="KW-0472">Membrane</keyword>
<dbReference type="PROSITE" id="PS00211">
    <property type="entry name" value="ABC_TRANSPORTER_1"/>
    <property type="match status" value="1"/>
</dbReference>
<protein>
    <submittedName>
        <fullName evidence="10">ABC transporter ATP-binding protein</fullName>
    </submittedName>
</protein>
<dbReference type="GO" id="GO:0005524">
    <property type="term" value="F:ATP binding"/>
    <property type="evidence" value="ECO:0007669"/>
    <property type="project" value="UniProtKB-KW"/>
</dbReference>
<keyword evidence="3" id="KW-0813">Transport</keyword>
<gene>
    <name evidence="10" type="ORF">ENJ40_05265</name>
</gene>
<evidence type="ECO:0000256" key="7">
    <source>
        <dbReference type="ARBA" id="ARBA00022967"/>
    </source>
</evidence>
<comment type="similarity">
    <text evidence="2">Belongs to the ABC transporter superfamily.</text>
</comment>
<dbReference type="SUPFAM" id="SSF52540">
    <property type="entry name" value="P-loop containing nucleoside triphosphate hydrolases"/>
    <property type="match status" value="1"/>
</dbReference>
<dbReference type="SMART" id="SM00382">
    <property type="entry name" value="AAA"/>
    <property type="match status" value="1"/>
</dbReference>
<dbReference type="InterPro" id="IPR050095">
    <property type="entry name" value="ECF_ABC_transporter_ATP-bd"/>
</dbReference>
<dbReference type="InterPro" id="IPR017871">
    <property type="entry name" value="ABC_transporter-like_CS"/>
</dbReference>
<dbReference type="FunFam" id="3.40.50.300:FF:000224">
    <property type="entry name" value="Energy-coupling factor transporter ATP-binding protein EcfA"/>
    <property type="match status" value="1"/>
</dbReference>
<dbReference type="Pfam" id="PF00005">
    <property type="entry name" value="ABC_tran"/>
    <property type="match status" value="1"/>
</dbReference>
<comment type="subcellular location">
    <subcellularLocation>
        <location evidence="1">Cell membrane</location>
    </subcellularLocation>
</comment>
<reference evidence="10" key="1">
    <citation type="journal article" date="2020" name="mSystems">
        <title>Genome- and Community-Level Interaction Insights into Carbon Utilization and Element Cycling Functions of Hydrothermarchaeota in Hydrothermal Sediment.</title>
        <authorList>
            <person name="Zhou Z."/>
            <person name="Liu Y."/>
            <person name="Xu W."/>
            <person name="Pan J."/>
            <person name="Luo Z.H."/>
            <person name="Li M."/>
        </authorList>
    </citation>
    <scope>NUCLEOTIDE SEQUENCE [LARGE SCALE GENOMIC DNA]</scope>
    <source>
        <strain evidence="10">HyVt-483</strain>
    </source>
</reference>
<evidence type="ECO:0000256" key="1">
    <source>
        <dbReference type="ARBA" id="ARBA00004236"/>
    </source>
</evidence>
<keyword evidence="6 10" id="KW-0067">ATP-binding</keyword>
<dbReference type="GO" id="GO:0016887">
    <property type="term" value="F:ATP hydrolysis activity"/>
    <property type="evidence" value="ECO:0007669"/>
    <property type="project" value="InterPro"/>
</dbReference>
<dbReference type="Proteomes" id="UP000886043">
    <property type="component" value="Unassembled WGS sequence"/>
</dbReference>
<evidence type="ECO:0000256" key="6">
    <source>
        <dbReference type="ARBA" id="ARBA00022840"/>
    </source>
</evidence>
<evidence type="ECO:0000256" key="8">
    <source>
        <dbReference type="ARBA" id="ARBA00023136"/>
    </source>
</evidence>
<feature type="domain" description="ABC transporter" evidence="9">
    <location>
        <begin position="16"/>
        <end position="244"/>
    </location>
</feature>
<dbReference type="EMBL" id="DRMH01000070">
    <property type="protein sequence ID" value="HFC97850.1"/>
    <property type="molecule type" value="Genomic_DNA"/>
</dbReference>
<evidence type="ECO:0000256" key="3">
    <source>
        <dbReference type="ARBA" id="ARBA00022448"/>
    </source>
</evidence>
<dbReference type="InterPro" id="IPR003439">
    <property type="entry name" value="ABC_transporter-like_ATP-bd"/>
</dbReference>
<dbReference type="PANTHER" id="PTHR43553:SF24">
    <property type="entry name" value="ENERGY-COUPLING FACTOR TRANSPORTER ATP-BINDING PROTEIN ECFA1"/>
    <property type="match status" value="1"/>
</dbReference>
<organism evidence="10">
    <name type="scientific">Thermosulfurimonas dismutans</name>
    <dbReference type="NCBI Taxonomy" id="999894"/>
    <lineage>
        <taxon>Bacteria</taxon>
        <taxon>Pseudomonadati</taxon>
        <taxon>Thermodesulfobacteriota</taxon>
        <taxon>Thermodesulfobacteria</taxon>
        <taxon>Thermodesulfobacteriales</taxon>
        <taxon>Thermodesulfobacteriaceae</taxon>
        <taxon>Thermosulfurimonas</taxon>
    </lineage>
</organism>
<dbReference type="CDD" id="cd03225">
    <property type="entry name" value="ABC_cobalt_CbiO_domain1"/>
    <property type="match status" value="1"/>
</dbReference>
<dbReference type="PANTHER" id="PTHR43553">
    <property type="entry name" value="HEAVY METAL TRANSPORTER"/>
    <property type="match status" value="1"/>
</dbReference>
<dbReference type="GO" id="GO:0042626">
    <property type="term" value="F:ATPase-coupled transmembrane transporter activity"/>
    <property type="evidence" value="ECO:0007669"/>
    <property type="project" value="TreeGrafter"/>
</dbReference>
<evidence type="ECO:0000256" key="2">
    <source>
        <dbReference type="ARBA" id="ARBA00005417"/>
    </source>
</evidence>
<keyword evidence="7" id="KW-1278">Translocase</keyword>
<dbReference type="InterPro" id="IPR015856">
    <property type="entry name" value="ABC_transpr_CbiO/EcfA_su"/>
</dbReference>
<dbReference type="Gene3D" id="3.40.50.300">
    <property type="entry name" value="P-loop containing nucleotide triphosphate hydrolases"/>
    <property type="match status" value="1"/>
</dbReference>
<evidence type="ECO:0000256" key="4">
    <source>
        <dbReference type="ARBA" id="ARBA00022475"/>
    </source>
</evidence>
<name>A0A7C3CGA3_9BACT</name>
<dbReference type="PROSITE" id="PS50893">
    <property type="entry name" value="ABC_TRANSPORTER_2"/>
    <property type="match status" value="1"/>
</dbReference>